<dbReference type="Proteomes" id="UP000248857">
    <property type="component" value="Unassembled WGS sequence"/>
</dbReference>
<proteinExistence type="predicted"/>
<reference evidence="1 2" key="1">
    <citation type="journal article" date="2018" name="Sci. Rep.">
        <title>A novel species of the marine cyanobacterium Acaryochloris with a unique pigment content and lifestyle.</title>
        <authorList>
            <person name="Partensky F."/>
            <person name="Six C."/>
            <person name="Ratin M."/>
            <person name="Garczarek L."/>
            <person name="Vaulot D."/>
            <person name="Probert I."/>
            <person name="Calteau A."/>
            <person name="Gourvil P."/>
            <person name="Marie D."/>
            <person name="Grebert T."/>
            <person name="Bouchier C."/>
            <person name="Le Panse S."/>
            <person name="Gachenot M."/>
            <person name="Rodriguez F."/>
            <person name="Garrido J.L."/>
        </authorList>
    </citation>
    <scope>NUCLEOTIDE SEQUENCE [LARGE SCALE GENOMIC DNA]</scope>
    <source>
        <strain evidence="1 2">RCC1774</strain>
    </source>
</reference>
<name>A0A2W1JJX4_9CYAN</name>
<sequence>MSQVSIPQQFGITSENIPRSEEYLTLHFSPTAIPRQERWRNYGLSADFLGDYFSTFFPGDENAEQPISRRETIKASISYIANELLENAVKYSDIETDRAIHITLFLYEQEIIFQVVNYANQSRVEKYQSFIQKLLNSDLDDLYVQQLEQSALGSGESNLGMLTMLQDYSAKFGWYFEPVAESPNLTQVKVTVRLGV</sequence>
<evidence type="ECO:0008006" key="3">
    <source>
        <dbReference type="Google" id="ProtNLM"/>
    </source>
</evidence>
<evidence type="ECO:0000313" key="2">
    <source>
        <dbReference type="Proteomes" id="UP000248857"/>
    </source>
</evidence>
<evidence type="ECO:0000313" key="1">
    <source>
        <dbReference type="EMBL" id="PZD71322.1"/>
    </source>
</evidence>
<dbReference type="OrthoDB" id="5488639at2"/>
<dbReference type="RefSeq" id="WP_110988111.1">
    <property type="nucleotide sequence ID" value="NZ_CAWNWM010000018.1"/>
</dbReference>
<dbReference type="EMBL" id="PQWO01000018">
    <property type="protein sequence ID" value="PZD71322.1"/>
    <property type="molecule type" value="Genomic_DNA"/>
</dbReference>
<dbReference type="NCBIfam" id="NF047703">
    <property type="entry name" value="slr1658_superfam"/>
    <property type="match status" value="1"/>
</dbReference>
<dbReference type="Pfam" id="PF19788">
    <property type="entry name" value="DUF6272"/>
    <property type="match status" value="1"/>
</dbReference>
<dbReference type="AlphaFoldDB" id="A0A2W1JJX4"/>
<organism evidence="1 2">
    <name type="scientific">Acaryochloris thomasi RCC1774</name>
    <dbReference type="NCBI Taxonomy" id="1764569"/>
    <lineage>
        <taxon>Bacteria</taxon>
        <taxon>Bacillati</taxon>
        <taxon>Cyanobacteriota</taxon>
        <taxon>Cyanophyceae</taxon>
        <taxon>Acaryochloridales</taxon>
        <taxon>Acaryochloridaceae</taxon>
        <taxon>Acaryochloris</taxon>
        <taxon>Acaryochloris thomasi</taxon>
    </lineage>
</organism>
<dbReference type="InterPro" id="IPR058084">
    <property type="entry name" value="Slr1658-like"/>
</dbReference>
<comment type="caution">
    <text evidence="1">The sequence shown here is derived from an EMBL/GenBank/DDBJ whole genome shotgun (WGS) entry which is preliminary data.</text>
</comment>
<dbReference type="InterPro" id="IPR046239">
    <property type="entry name" value="DUF6272"/>
</dbReference>
<gene>
    <name evidence="1" type="ORF">C1752_06601</name>
</gene>
<accession>A0A2W1JJX4</accession>
<protein>
    <recommendedName>
        <fullName evidence="3">ATP-binding protein</fullName>
    </recommendedName>
</protein>
<keyword evidence="2" id="KW-1185">Reference proteome</keyword>